<dbReference type="EMBL" id="WHYS01000002">
    <property type="protein sequence ID" value="MQL55759.1"/>
    <property type="molecule type" value="Genomic_DNA"/>
</dbReference>
<dbReference type="AlphaFoldDB" id="A0A650CV08"/>
<keyword evidence="1" id="KW-0812">Transmembrane</keyword>
<accession>A0A650CV08</accession>
<dbReference type="Proteomes" id="UP000426328">
    <property type="component" value="Chromosome"/>
</dbReference>
<organism evidence="3 4">
    <name type="scientific">Acidianus ambivalens</name>
    <name type="common">Desulfurolobus ambivalens</name>
    <dbReference type="NCBI Taxonomy" id="2283"/>
    <lineage>
        <taxon>Archaea</taxon>
        <taxon>Thermoproteota</taxon>
        <taxon>Thermoprotei</taxon>
        <taxon>Sulfolobales</taxon>
        <taxon>Sulfolobaceae</taxon>
        <taxon>Acidianus</taxon>
    </lineage>
</organism>
<dbReference type="RefSeq" id="WP_152941876.1">
    <property type="nucleotide sequence ID" value="NZ_CP045482.1"/>
</dbReference>
<evidence type="ECO:0000313" key="5">
    <source>
        <dbReference type="Proteomes" id="UP000474054"/>
    </source>
</evidence>
<feature type="transmembrane region" description="Helical" evidence="1">
    <location>
        <begin position="254"/>
        <end position="281"/>
    </location>
</feature>
<sequence length="325" mass="37104">MFVYTYAMDVESMLNAHDKNMYSIYSSSYNNTLKVISLVKKCFGQYALAGQVSITSEIGISYIALCNLSCANRLIYIKPMIAEGKFPQYGIYLVYHALKILHLKLGSNITIYFKNYTIPLKVVGVLYNSYFSGSGIAILPLNKSDFNDILLCSSCIIILNSTPIIDKLSSFENSLRLLFNNTAINFYPHKGSFIFSGAISLSNFNKVLEFTESLEIVYLLLSVLMVLSIRSKLSNIIGLFIINGLSISSSFKKLLRIFTMVGIIPLFLSILYYIFVGRFWYPLTHIMHFEFDLLGIILFSIFLDYYTIYIAYSNQHRFVKVREIE</sequence>
<reference evidence="3 4" key="2">
    <citation type="submission" date="2019-10" db="EMBL/GenBank/DDBJ databases">
        <title>Genome Sequences from Six Type Strain Members of the Archaeal Family Sulfolobaceae: Acidianus ambivalens, Acidianus infernus, Metallosphaera prunae, Stygiolobus azoricus, Sulfolobus metallicus, and Sulfurisphaera ohwakuensis.</title>
        <authorList>
            <person name="Counts J.A."/>
            <person name="Kelly R.M."/>
        </authorList>
    </citation>
    <scope>NUCLEOTIDE SEQUENCE [LARGE SCALE GENOMIC DNA]</scope>
    <source>
        <strain evidence="3 4">LEI 10</strain>
    </source>
</reference>
<keyword evidence="1" id="KW-1133">Transmembrane helix</keyword>
<dbReference type="Proteomes" id="UP000474054">
    <property type="component" value="Unassembled WGS sequence"/>
</dbReference>
<proteinExistence type="predicted"/>
<protein>
    <submittedName>
        <fullName evidence="3">Uncharacterized protein</fullName>
    </submittedName>
</protein>
<evidence type="ECO:0000256" key="1">
    <source>
        <dbReference type="SAM" id="Phobius"/>
    </source>
</evidence>
<keyword evidence="4" id="KW-1185">Reference proteome</keyword>
<feature type="transmembrane region" description="Helical" evidence="1">
    <location>
        <begin position="293"/>
        <end position="312"/>
    </location>
</feature>
<feature type="transmembrane region" description="Helical" evidence="1">
    <location>
        <begin position="216"/>
        <end position="242"/>
    </location>
</feature>
<evidence type="ECO:0000313" key="3">
    <source>
        <dbReference type="EMBL" id="QGR21669.1"/>
    </source>
</evidence>
<evidence type="ECO:0000313" key="2">
    <source>
        <dbReference type="EMBL" id="MQL55759.1"/>
    </source>
</evidence>
<dbReference type="EMBL" id="CP045482">
    <property type="protein sequence ID" value="QGR21669.1"/>
    <property type="molecule type" value="Genomic_DNA"/>
</dbReference>
<evidence type="ECO:0000313" key="4">
    <source>
        <dbReference type="Proteomes" id="UP000426328"/>
    </source>
</evidence>
<gene>
    <name evidence="3" type="ORF">D1866_06400</name>
    <name evidence="2" type="ORF">GFB69_08425</name>
</gene>
<keyword evidence="1" id="KW-0472">Membrane</keyword>
<dbReference type="KEGG" id="aamb:D1866_06400"/>
<dbReference type="GeneID" id="42779352"/>
<name>A0A650CV08_ACIAM</name>
<reference evidence="2 5" key="1">
    <citation type="submission" date="2019-10" db="EMBL/GenBank/DDBJ databases">
        <title>Comparative genomics of sulfur disproportionating microorganisms.</title>
        <authorList>
            <person name="Ward L.M."/>
            <person name="Bertran E."/>
            <person name="Johnston D."/>
        </authorList>
    </citation>
    <scope>NUCLEOTIDE SEQUENCE [LARGE SCALE GENOMIC DNA]</scope>
    <source>
        <strain evidence="2 5">DSM 3772</strain>
    </source>
</reference>